<feature type="region of interest" description="Disordered" evidence="6">
    <location>
        <begin position="518"/>
        <end position="610"/>
    </location>
</feature>
<evidence type="ECO:0000256" key="3">
    <source>
        <dbReference type="ARBA" id="ARBA00022691"/>
    </source>
</evidence>
<comment type="similarity">
    <text evidence="5">Belongs to the class I-like SAM-binding methyltransferase superfamily. RsmB/NOP family.</text>
</comment>
<organism evidence="8 9">
    <name type="scientific">Trichosporon asahii var. asahii (strain CBS 8904)</name>
    <name type="common">Yeast</name>
    <dbReference type="NCBI Taxonomy" id="1220162"/>
    <lineage>
        <taxon>Eukaryota</taxon>
        <taxon>Fungi</taxon>
        <taxon>Dikarya</taxon>
        <taxon>Basidiomycota</taxon>
        <taxon>Agaricomycotina</taxon>
        <taxon>Tremellomycetes</taxon>
        <taxon>Trichosporonales</taxon>
        <taxon>Trichosporonaceae</taxon>
        <taxon>Trichosporon</taxon>
    </lineage>
</organism>
<feature type="compositionally biased region" description="Low complexity" evidence="6">
    <location>
        <begin position="250"/>
        <end position="267"/>
    </location>
</feature>
<feature type="binding site" evidence="5">
    <location>
        <position position="346"/>
    </location>
    <ligand>
        <name>S-adenosyl-L-methionine</name>
        <dbReference type="ChEBI" id="CHEBI:59789"/>
    </ligand>
</feature>
<dbReference type="GO" id="GO:0008173">
    <property type="term" value="F:RNA methyltransferase activity"/>
    <property type="evidence" value="ECO:0007669"/>
    <property type="project" value="InterPro"/>
</dbReference>
<dbReference type="STRING" id="1220162.K1WDT3"/>
<dbReference type="SUPFAM" id="SSF53335">
    <property type="entry name" value="S-adenosyl-L-methionine-dependent methyltransferases"/>
    <property type="match status" value="1"/>
</dbReference>
<feature type="binding site" evidence="5">
    <location>
        <position position="328"/>
    </location>
    <ligand>
        <name>S-adenosyl-L-methionine</name>
        <dbReference type="ChEBI" id="CHEBI:59789"/>
    </ligand>
</feature>
<dbReference type="PRINTS" id="PR02008">
    <property type="entry name" value="RCMTFAMILY"/>
</dbReference>
<feature type="region of interest" description="Disordered" evidence="6">
    <location>
        <begin position="249"/>
        <end position="276"/>
    </location>
</feature>
<proteinExistence type="inferred from homology"/>
<dbReference type="OrthoDB" id="435282at2759"/>
<dbReference type="GO" id="GO:0070475">
    <property type="term" value="P:rRNA base methylation"/>
    <property type="evidence" value="ECO:0007669"/>
    <property type="project" value="TreeGrafter"/>
</dbReference>
<feature type="binding site" evidence="5">
    <location>
        <position position="301"/>
    </location>
    <ligand>
        <name>S-adenosyl-L-methionine</name>
        <dbReference type="ChEBI" id="CHEBI:59789"/>
    </ligand>
</feature>
<dbReference type="PROSITE" id="PS51686">
    <property type="entry name" value="SAM_MT_RSMB_NOP"/>
    <property type="match status" value="1"/>
</dbReference>
<keyword evidence="9" id="KW-1185">Reference proteome</keyword>
<dbReference type="PANTHER" id="PTHR22807:SF4">
    <property type="entry name" value="28S RRNA (CYTOSINE-C(5))-METHYLTRANSFERASE"/>
    <property type="match status" value="1"/>
</dbReference>
<dbReference type="Proteomes" id="UP000006757">
    <property type="component" value="Unassembled WGS sequence"/>
</dbReference>
<name>K1WDT3_TRIAC</name>
<accession>K1WDT3</accession>
<dbReference type="FunCoup" id="K1WDT3">
    <property type="interactions" value="270"/>
</dbReference>
<dbReference type="GO" id="GO:0005730">
    <property type="term" value="C:nucleolus"/>
    <property type="evidence" value="ECO:0007669"/>
    <property type="project" value="TreeGrafter"/>
</dbReference>
<dbReference type="AlphaFoldDB" id="K1WDT3"/>
<dbReference type="InParanoid" id="K1WDT3"/>
<dbReference type="PANTHER" id="PTHR22807">
    <property type="entry name" value="NOP2 YEAST -RELATED NOL1/NOP2/FMU SUN DOMAIN-CONTAINING"/>
    <property type="match status" value="1"/>
</dbReference>
<gene>
    <name evidence="8" type="ORF">A1Q2_05942</name>
</gene>
<keyword evidence="1 5" id="KW-0489">Methyltransferase</keyword>
<feature type="compositionally biased region" description="Basic residues" evidence="6">
    <location>
        <begin position="597"/>
        <end position="610"/>
    </location>
</feature>
<feature type="domain" description="SAM-dependent MTase RsmB/NOP-type" evidence="7">
    <location>
        <begin position="276"/>
        <end position="507"/>
    </location>
</feature>
<comment type="caution">
    <text evidence="8">The sequence shown here is derived from an EMBL/GenBank/DDBJ whole genome shotgun (WGS) entry which is preliminary data.</text>
</comment>
<feature type="active site" description="Nucleophile" evidence="5">
    <location>
        <position position="426"/>
    </location>
</feature>
<keyword evidence="3 5" id="KW-0949">S-adenosyl-L-methionine</keyword>
<dbReference type="InterPro" id="IPR048889">
    <property type="entry name" value="NSUN5_RCM1_N"/>
</dbReference>
<evidence type="ECO:0000259" key="7">
    <source>
        <dbReference type="PROSITE" id="PS51686"/>
    </source>
</evidence>
<feature type="compositionally biased region" description="Basic and acidic residues" evidence="6">
    <location>
        <begin position="519"/>
        <end position="534"/>
    </location>
</feature>
<dbReference type="InterPro" id="IPR023267">
    <property type="entry name" value="RCMT"/>
</dbReference>
<dbReference type="eggNOG" id="KOG2360">
    <property type="taxonomic scope" value="Eukaryota"/>
</dbReference>
<dbReference type="EMBL" id="AMBO01000363">
    <property type="protein sequence ID" value="EKC99758.1"/>
    <property type="molecule type" value="Genomic_DNA"/>
</dbReference>
<evidence type="ECO:0000256" key="1">
    <source>
        <dbReference type="ARBA" id="ARBA00022603"/>
    </source>
</evidence>
<evidence type="ECO:0000313" key="8">
    <source>
        <dbReference type="EMBL" id="EKC99758.1"/>
    </source>
</evidence>
<keyword evidence="2 5" id="KW-0808">Transferase</keyword>
<dbReference type="InterPro" id="IPR049560">
    <property type="entry name" value="MeTrfase_RsmB-F_NOP2_cat"/>
</dbReference>
<dbReference type="HOGENOM" id="CLU_005316_7_4_1"/>
<sequence>MNLYKSAASALDHLDAHQGSVKGSLAAAGVKASGGEARRILALLIETLKYRDVLKQLLTTVPIQKLEKEAFPRKSRPSSSSLLQVMVHDLLFSPKGKIECSDKVDAKSAILKHGTRLKAELVRIQIKAGKSSIRELGKEGLSSSVRYIRFNPRRIEKGVNDDGDEVDKWTLDDLHNYLQGEVGLNLLPEARYPVPKNSYFMDPHLPDYLLVFESGSNWWLGGQWYERGSVIIQDKASCMPAAVIMAEPASSSSSSSSSKTSKSPPKSQWEEYPDCIDGTSAPGNKTSLMSALSTSNIYAFEKSPQRFKTLERMLKIAGCDNVQAQNEDFTSVDPNDYPTVGRILLDPSCSGSGIVNRLDYLVDGEEENEAGDQERLDKLAGFQVQMLQHALKCTYHTHPHPSSANRTCGRANNPVPNVTRIVYSTCSIHKTEDESVVSRILAYSRQHPSSFNGERYAWVLEERSNVLPKWERRGLPDPLSAKDADKVIRCAPEDHTNGFFVACFKRIPLAELPTEVEADTVKAEESSSKAEKPSAEAGGGKTKKAQVKGEGKTGGNGKGKKRPAEDVEEAEEQEEETRTDESAKPKKQKTAAQLERAKRKKKAQKAKAGR</sequence>
<keyword evidence="4 5" id="KW-0694">RNA-binding</keyword>
<comment type="caution">
    <text evidence="5">Lacks conserved residue(s) required for the propagation of feature annotation.</text>
</comment>
<protein>
    <submittedName>
        <fullName evidence="8">Nucleus protein</fullName>
    </submittedName>
</protein>
<dbReference type="GO" id="GO:0003723">
    <property type="term" value="F:RNA binding"/>
    <property type="evidence" value="ECO:0007669"/>
    <property type="project" value="UniProtKB-UniRule"/>
</dbReference>
<dbReference type="Pfam" id="PF01189">
    <property type="entry name" value="Methyltr_RsmB-F"/>
    <property type="match status" value="1"/>
</dbReference>
<evidence type="ECO:0000256" key="4">
    <source>
        <dbReference type="ARBA" id="ARBA00022884"/>
    </source>
</evidence>
<dbReference type="Gene3D" id="3.40.50.150">
    <property type="entry name" value="Vaccinia Virus protein VP39"/>
    <property type="match status" value="1"/>
</dbReference>
<evidence type="ECO:0000256" key="2">
    <source>
        <dbReference type="ARBA" id="ARBA00022679"/>
    </source>
</evidence>
<feature type="compositionally biased region" description="Acidic residues" evidence="6">
    <location>
        <begin position="566"/>
        <end position="578"/>
    </location>
</feature>
<evidence type="ECO:0000313" key="9">
    <source>
        <dbReference type="Proteomes" id="UP000006757"/>
    </source>
</evidence>
<evidence type="ECO:0000256" key="5">
    <source>
        <dbReference type="PROSITE-ProRule" id="PRU01023"/>
    </source>
</evidence>
<dbReference type="OMA" id="SFKSRIY"/>
<dbReference type="InterPro" id="IPR001678">
    <property type="entry name" value="MeTrfase_RsmB-F_NOP2_dom"/>
</dbReference>
<dbReference type="InterPro" id="IPR029063">
    <property type="entry name" value="SAM-dependent_MTases_sf"/>
</dbReference>
<evidence type="ECO:0000256" key="6">
    <source>
        <dbReference type="SAM" id="MobiDB-lite"/>
    </source>
</evidence>
<reference evidence="8 9" key="1">
    <citation type="journal article" date="2012" name="Eukaryot. Cell">
        <title>Genome sequence of the Trichosporon asahii environmental strain CBS 8904.</title>
        <authorList>
            <person name="Yang R.Y."/>
            <person name="Li H.T."/>
            <person name="Zhu H."/>
            <person name="Zhou G.P."/>
            <person name="Wang M."/>
            <person name="Wang L."/>
        </authorList>
    </citation>
    <scope>NUCLEOTIDE SEQUENCE [LARGE SCALE GENOMIC DNA]</scope>
    <source>
        <strain evidence="8 9">CBS 8904</strain>
    </source>
</reference>
<dbReference type="Pfam" id="PF21153">
    <property type="entry name" value="NSUN5_N"/>
    <property type="match status" value="1"/>
</dbReference>